<reference evidence="2" key="1">
    <citation type="submission" date="2018-03" db="EMBL/GenBank/DDBJ databases">
        <authorList>
            <person name="Guldener U."/>
        </authorList>
    </citation>
    <scope>NUCLEOTIDE SEQUENCE</scope>
</reference>
<comment type="caution">
    <text evidence="2">The sequence shown here is derived from an EMBL/GenBank/DDBJ whole genome shotgun (WGS) entry which is preliminary data.</text>
</comment>
<dbReference type="EMBL" id="ONZQ02000003">
    <property type="protein sequence ID" value="SPN99694.1"/>
    <property type="molecule type" value="Genomic_DNA"/>
</dbReference>
<organism evidence="2 3">
    <name type="scientific">Cephalotrichum gorgonifer</name>
    <dbReference type="NCBI Taxonomy" id="2041049"/>
    <lineage>
        <taxon>Eukaryota</taxon>
        <taxon>Fungi</taxon>
        <taxon>Dikarya</taxon>
        <taxon>Ascomycota</taxon>
        <taxon>Pezizomycotina</taxon>
        <taxon>Sordariomycetes</taxon>
        <taxon>Hypocreomycetidae</taxon>
        <taxon>Microascales</taxon>
        <taxon>Microascaceae</taxon>
        <taxon>Cephalotrichum</taxon>
    </lineage>
</organism>
<evidence type="ECO:0000259" key="1">
    <source>
        <dbReference type="Pfam" id="PF00117"/>
    </source>
</evidence>
<proteinExistence type="predicted"/>
<dbReference type="CDD" id="cd01741">
    <property type="entry name" value="GATase1_1"/>
    <property type="match status" value="1"/>
</dbReference>
<dbReference type="AlphaFoldDB" id="A0AAE8MV92"/>
<accession>A0AAE8MV92</accession>
<dbReference type="PROSITE" id="PS51273">
    <property type="entry name" value="GATASE_TYPE_1"/>
    <property type="match status" value="1"/>
</dbReference>
<dbReference type="SUPFAM" id="SSF52317">
    <property type="entry name" value="Class I glutamine amidotransferase-like"/>
    <property type="match status" value="1"/>
</dbReference>
<feature type="domain" description="Glutamine amidotransferase" evidence="1">
    <location>
        <begin position="62"/>
        <end position="197"/>
    </location>
</feature>
<keyword evidence="3" id="KW-1185">Reference proteome</keyword>
<dbReference type="GO" id="GO:0005829">
    <property type="term" value="C:cytosol"/>
    <property type="evidence" value="ECO:0007669"/>
    <property type="project" value="TreeGrafter"/>
</dbReference>
<dbReference type="GO" id="GO:0005634">
    <property type="term" value="C:nucleus"/>
    <property type="evidence" value="ECO:0007669"/>
    <property type="project" value="TreeGrafter"/>
</dbReference>
<dbReference type="InterPro" id="IPR044992">
    <property type="entry name" value="ChyE-like"/>
</dbReference>
<dbReference type="Pfam" id="PF00117">
    <property type="entry name" value="GATase"/>
    <property type="match status" value="1"/>
</dbReference>
<dbReference type="PANTHER" id="PTHR42695">
    <property type="entry name" value="GLUTAMINE AMIDOTRANSFERASE YLR126C-RELATED"/>
    <property type="match status" value="1"/>
</dbReference>
<dbReference type="Proteomes" id="UP001187682">
    <property type="component" value="Unassembled WGS sequence"/>
</dbReference>
<dbReference type="Gene3D" id="3.40.50.880">
    <property type="match status" value="1"/>
</dbReference>
<protein>
    <submittedName>
        <fullName evidence="2">Related to P.aeruginosa anthranilate synthase component II</fullName>
    </submittedName>
</protein>
<sequence>MAPIRLAILEADVLAPTTAARYSNYTGLFTSLLTSALAPSALAPRFAIARHHIFKDTSAYPALEDVDAVLVTGSKQSAYQDDEWILALVDYVRRAIEGGRVRVVGVCFGHQIVGRAMGVGVGVSEAGWELAVTEVDLSEEGKKVFGLEKMRIHQVHRDEVKSVPPNIHALASTPSCPVQAMCLPGRYLTIQGHPEFTEDIVREIADRQHGMGSVSDELYEDAIRRVGLEHDGVAIARAFVKFLEE</sequence>
<dbReference type="InterPro" id="IPR029062">
    <property type="entry name" value="Class_I_gatase-like"/>
</dbReference>
<evidence type="ECO:0000313" key="2">
    <source>
        <dbReference type="EMBL" id="SPN99694.1"/>
    </source>
</evidence>
<dbReference type="InterPro" id="IPR017926">
    <property type="entry name" value="GATASE"/>
</dbReference>
<evidence type="ECO:0000313" key="3">
    <source>
        <dbReference type="Proteomes" id="UP001187682"/>
    </source>
</evidence>
<gene>
    <name evidence="2" type="ORF">DNG_02545</name>
</gene>
<name>A0AAE8MV92_9PEZI</name>
<dbReference type="PANTHER" id="PTHR42695:SF5">
    <property type="entry name" value="GLUTAMINE AMIDOTRANSFERASE YLR126C-RELATED"/>
    <property type="match status" value="1"/>
</dbReference>